<keyword evidence="1 3" id="KW-0853">WD repeat</keyword>
<organism evidence="4 5">
    <name type="scientific">Cylindrospermopsis raciborskii CS-506_A</name>
    <dbReference type="NCBI Taxonomy" id="2585140"/>
    <lineage>
        <taxon>Bacteria</taxon>
        <taxon>Bacillati</taxon>
        <taxon>Cyanobacteriota</taxon>
        <taxon>Cyanophyceae</taxon>
        <taxon>Nostocales</taxon>
        <taxon>Aphanizomenonaceae</taxon>
        <taxon>Cylindrospermopsis</taxon>
    </lineage>
</organism>
<evidence type="ECO:0000256" key="1">
    <source>
        <dbReference type="ARBA" id="ARBA00022574"/>
    </source>
</evidence>
<gene>
    <name evidence="4" type="ORF">FHK98_00170</name>
</gene>
<dbReference type="SUPFAM" id="SSF50978">
    <property type="entry name" value="WD40 repeat-like"/>
    <property type="match status" value="1"/>
</dbReference>
<dbReference type="PROSITE" id="PS50294">
    <property type="entry name" value="WD_REPEATS_REGION"/>
    <property type="match status" value="1"/>
</dbReference>
<dbReference type="GO" id="GO:0004674">
    <property type="term" value="F:protein serine/threonine kinase activity"/>
    <property type="evidence" value="ECO:0007669"/>
    <property type="project" value="UniProtKB-KW"/>
</dbReference>
<dbReference type="PROSITE" id="PS00678">
    <property type="entry name" value="WD_REPEATS_1"/>
    <property type="match status" value="1"/>
</dbReference>
<accession>A0A838WNA4</accession>
<feature type="non-terminal residue" evidence="4">
    <location>
        <position position="1"/>
    </location>
</feature>
<feature type="repeat" description="WD" evidence="3">
    <location>
        <begin position="22"/>
        <end position="64"/>
    </location>
</feature>
<evidence type="ECO:0000313" key="5">
    <source>
        <dbReference type="Proteomes" id="UP000538075"/>
    </source>
</evidence>
<evidence type="ECO:0000313" key="4">
    <source>
        <dbReference type="EMBL" id="MBA4464402.1"/>
    </source>
</evidence>
<dbReference type="InterPro" id="IPR019775">
    <property type="entry name" value="WD40_repeat_CS"/>
</dbReference>
<keyword evidence="2" id="KW-0677">Repeat</keyword>
<dbReference type="InterPro" id="IPR001680">
    <property type="entry name" value="WD40_rpt"/>
</dbReference>
<sequence length="80" mass="8902">VSASYDTIKIWDMATAREKHTLTGHQDLVRSVTISPDGKTLVSASSDDKNIKIWDMATAREKHTLTGHQHWVNSVTISPD</sequence>
<feature type="non-terminal residue" evidence="4">
    <location>
        <position position="80"/>
    </location>
</feature>
<dbReference type="InterPro" id="IPR015943">
    <property type="entry name" value="WD40/YVTN_repeat-like_dom_sf"/>
</dbReference>
<keyword evidence="4" id="KW-0418">Kinase</keyword>
<dbReference type="PANTHER" id="PTHR19848">
    <property type="entry name" value="WD40 REPEAT PROTEIN"/>
    <property type="match status" value="1"/>
</dbReference>
<reference evidence="4 5" key="1">
    <citation type="journal article" date="2020" name="J. Appl. Phycol.">
        <title>Morphological changes and genome evolution in Raphidiopsis raciborskii CS-506 after 23 years in culture.</title>
        <authorList>
            <person name="Willis A."/>
            <person name="Bent S.J."/>
            <person name="Jameson I.D."/>
        </authorList>
    </citation>
    <scope>NUCLEOTIDE SEQUENCE [LARGE SCALE GENOMIC DNA]</scope>
    <source>
        <strain evidence="4 5">CS-506_A</strain>
    </source>
</reference>
<evidence type="ECO:0000256" key="2">
    <source>
        <dbReference type="ARBA" id="ARBA00022737"/>
    </source>
</evidence>
<dbReference type="EMBL" id="VDFG01000008">
    <property type="protein sequence ID" value="MBA4464402.1"/>
    <property type="molecule type" value="Genomic_DNA"/>
</dbReference>
<dbReference type="PROSITE" id="PS50082">
    <property type="entry name" value="WD_REPEATS_2"/>
    <property type="match status" value="1"/>
</dbReference>
<evidence type="ECO:0000256" key="3">
    <source>
        <dbReference type="PROSITE-ProRule" id="PRU00221"/>
    </source>
</evidence>
<dbReference type="AlphaFoldDB" id="A0A838WNA4"/>
<dbReference type="Gene3D" id="2.130.10.10">
    <property type="entry name" value="YVTN repeat-like/Quinoprotein amine dehydrogenase"/>
    <property type="match status" value="1"/>
</dbReference>
<dbReference type="SMART" id="SM00320">
    <property type="entry name" value="WD40"/>
    <property type="match status" value="1"/>
</dbReference>
<proteinExistence type="predicted"/>
<dbReference type="Proteomes" id="UP000538075">
    <property type="component" value="Unassembled WGS sequence"/>
</dbReference>
<keyword evidence="4" id="KW-0808">Transferase</keyword>
<comment type="caution">
    <text evidence="4">The sequence shown here is derived from an EMBL/GenBank/DDBJ whole genome shotgun (WGS) entry which is preliminary data.</text>
</comment>
<dbReference type="PANTHER" id="PTHR19848:SF8">
    <property type="entry name" value="F-BOX AND WD REPEAT DOMAIN CONTAINING 7"/>
    <property type="match status" value="1"/>
</dbReference>
<dbReference type="InterPro" id="IPR036322">
    <property type="entry name" value="WD40_repeat_dom_sf"/>
</dbReference>
<name>A0A838WNA4_9CYAN</name>
<dbReference type="Pfam" id="PF00400">
    <property type="entry name" value="WD40"/>
    <property type="match status" value="2"/>
</dbReference>
<protein>
    <submittedName>
        <fullName evidence="4">Serine/threonine protein kinase</fullName>
    </submittedName>
</protein>
<keyword evidence="4" id="KW-0723">Serine/threonine-protein kinase</keyword>